<dbReference type="RefSeq" id="WP_022210291.1">
    <property type="nucleotide sequence ID" value="NZ_CP012801.1"/>
</dbReference>
<evidence type="ECO:0000313" key="4">
    <source>
        <dbReference type="Proteomes" id="UP000061809"/>
    </source>
</evidence>
<reference evidence="2 4" key="1">
    <citation type="journal article" date="2015" name="Science">
        <title>Genetic determinants of in vivo fitness and diet responsiveness in multiple human gut Bacteroides.</title>
        <authorList>
            <person name="Wu M."/>
            <person name="McNulty N.P."/>
            <person name="Rodionov D.A."/>
            <person name="Khoroshkin M.S."/>
            <person name="Griffin N.W."/>
            <person name="Cheng J."/>
            <person name="Latreille P."/>
            <person name="Kerstetter R.A."/>
            <person name="Terrapon N."/>
            <person name="Henrissat B."/>
            <person name="Osterman A.L."/>
            <person name="Gordon J.I."/>
        </authorList>
    </citation>
    <scope>NUCLEOTIDE SEQUENCE [LARGE SCALE GENOMIC DNA]</scope>
    <source>
        <strain evidence="2 4">WH2</strain>
    </source>
</reference>
<dbReference type="KEGG" id="bcel:BcellWH2_05315"/>
<reference evidence="3 5" key="2">
    <citation type="journal article" date="2019" name="Nat. Med.">
        <title>A library of human gut bacterial isolates paired with longitudinal multiomics data enables mechanistic microbiome research.</title>
        <authorList>
            <person name="Poyet M."/>
            <person name="Groussin M."/>
            <person name="Gibbons S.M."/>
            <person name="Avila-Pacheco J."/>
            <person name="Jiang X."/>
            <person name="Kearney S.M."/>
            <person name="Perrotta A.R."/>
            <person name="Berdy B."/>
            <person name="Zhao S."/>
            <person name="Lieberman T.D."/>
            <person name="Swanson P.K."/>
            <person name="Smith M."/>
            <person name="Roesemann S."/>
            <person name="Alexander J.E."/>
            <person name="Rich S.A."/>
            <person name="Livny J."/>
            <person name="Vlamakis H."/>
            <person name="Clish C."/>
            <person name="Bullock K."/>
            <person name="Deik A."/>
            <person name="Scott J."/>
            <person name="Pierce K.A."/>
            <person name="Xavier R.J."/>
            <person name="Alm E.J."/>
        </authorList>
    </citation>
    <scope>NUCLEOTIDE SEQUENCE [LARGE SCALE GENOMIC DNA]</scope>
    <source>
        <strain evidence="3 5">BIOML-A8</strain>
    </source>
</reference>
<dbReference type="Proteomes" id="UP000482653">
    <property type="component" value="Unassembled WGS sequence"/>
</dbReference>
<sequence>MKRTLLLINLLLLSVCVFPQENIEVNYATIKKYVENQSDDYQQLIERFEANDSLLSLNDYALIYYGHSFTPKYKGSMELWKELETLMEEKKWEEAYTQLKECRKKNPVSLKLLIYAVNLASELQREEEVQAYIDKYIKLSSAIISSGDGTSEDTAFKVISVNDEYQILNNVFKVEGLKQQSLVNKCDLMEFESSPYYEGTQIYFDISRSLDYMKDLFK</sequence>
<dbReference type="Pfam" id="PF16266">
    <property type="entry name" value="DUF4919"/>
    <property type="match status" value="1"/>
</dbReference>
<keyword evidence="1" id="KW-0732">Signal</keyword>
<protein>
    <submittedName>
        <fullName evidence="3">DUF4919 domain-containing protein</fullName>
    </submittedName>
</protein>
<gene>
    <name evidence="2" type="ORF">BcellWH2_05315</name>
    <name evidence="3" type="ORF">F2Y87_07695</name>
</gene>
<feature type="chain" id="PRO_5035997294" evidence="1">
    <location>
        <begin position="20"/>
        <end position="218"/>
    </location>
</feature>
<accession>A0A0P0GMP3</accession>
<evidence type="ECO:0000313" key="5">
    <source>
        <dbReference type="Proteomes" id="UP000482653"/>
    </source>
</evidence>
<name>A0A0P0GMP3_9BACE</name>
<proteinExistence type="predicted"/>
<organism evidence="2 4">
    <name type="scientific">Bacteroides cellulosilyticus</name>
    <dbReference type="NCBI Taxonomy" id="246787"/>
    <lineage>
        <taxon>Bacteria</taxon>
        <taxon>Pseudomonadati</taxon>
        <taxon>Bacteroidota</taxon>
        <taxon>Bacteroidia</taxon>
        <taxon>Bacteroidales</taxon>
        <taxon>Bacteroidaceae</taxon>
        <taxon>Bacteroides</taxon>
    </lineage>
</organism>
<dbReference type="Proteomes" id="UP000061809">
    <property type="component" value="Chromosome"/>
</dbReference>
<dbReference type="AlphaFoldDB" id="A0A0P0GMP3"/>
<dbReference type="InterPro" id="IPR032578">
    <property type="entry name" value="DUF4919"/>
</dbReference>
<feature type="signal peptide" evidence="1">
    <location>
        <begin position="1"/>
        <end position="19"/>
    </location>
</feature>
<evidence type="ECO:0000313" key="3">
    <source>
        <dbReference type="EMBL" id="KAA5420244.1"/>
    </source>
</evidence>
<evidence type="ECO:0000256" key="1">
    <source>
        <dbReference type="SAM" id="SignalP"/>
    </source>
</evidence>
<dbReference type="EMBL" id="VVYX01000008">
    <property type="protein sequence ID" value="KAA5420244.1"/>
    <property type="molecule type" value="Genomic_DNA"/>
</dbReference>
<dbReference type="EMBL" id="CP012801">
    <property type="protein sequence ID" value="ALJ62517.1"/>
    <property type="molecule type" value="Genomic_DNA"/>
</dbReference>
<dbReference type="PATRIC" id="fig|246787.4.peg.5489"/>
<evidence type="ECO:0000313" key="2">
    <source>
        <dbReference type="EMBL" id="ALJ62517.1"/>
    </source>
</evidence>